<evidence type="ECO:0000313" key="2">
    <source>
        <dbReference type="Proteomes" id="UP000780875"/>
    </source>
</evidence>
<sequence length="160" mass="17195">MGARTRGDGVEIGIRRRGAAAVEVVRAVPVRAVASGGLYELRGNSFHVPLAVRDLVRARPDGTGLRLTGLVCPGPLTLAWASLVPAHPPQTDVLMDGWLRRGATWSELRGRRVAMVWQPGVAARDVRRLLADDLASGHLQDLEVHEPDDRTDEALADCAG</sequence>
<name>A0ABS7U9K7_9ACTN</name>
<evidence type="ECO:0000313" key="1">
    <source>
        <dbReference type="EMBL" id="MBZ5737666.1"/>
    </source>
</evidence>
<dbReference type="Proteomes" id="UP000780875">
    <property type="component" value="Unassembled WGS sequence"/>
</dbReference>
<comment type="caution">
    <text evidence="1">The sequence shown here is derived from an EMBL/GenBank/DDBJ whole genome shotgun (WGS) entry which is preliminary data.</text>
</comment>
<keyword evidence="2" id="KW-1185">Reference proteome</keyword>
<gene>
    <name evidence="1" type="ORF">K8U61_05790</name>
</gene>
<dbReference type="EMBL" id="JAIQZJ010000002">
    <property type="protein sequence ID" value="MBZ5737666.1"/>
    <property type="molecule type" value="Genomic_DNA"/>
</dbReference>
<reference evidence="1 2" key="1">
    <citation type="submission" date="2021-09" db="EMBL/GenBank/DDBJ databases">
        <title>Whole genome sequence of Nocardioides sp. GBK3QG-3.</title>
        <authorList>
            <person name="Tuo L."/>
        </authorList>
    </citation>
    <scope>NUCLEOTIDE SEQUENCE [LARGE SCALE GENOMIC DNA]</scope>
    <source>
        <strain evidence="1 2">GBK3QG-3</strain>
    </source>
</reference>
<organism evidence="1 2">
    <name type="scientific">Nocardioides mangrovi</name>
    <dbReference type="NCBI Taxonomy" id="2874580"/>
    <lineage>
        <taxon>Bacteria</taxon>
        <taxon>Bacillati</taxon>
        <taxon>Actinomycetota</taxon>
        <taxon>Actinomycetes</taxon>
        <taxon>Propionibacteriales</taxon>
        <taxon>Nocardioidaceae</taxon>
        <taxon>Nocardioides</taxon>
    </lineage>
</organism>
<proteinExistence type="predicted"/>
<protein>
    <submittedName>
        <fullName evidence="1">Uncharacterized protein</fullName>
    </submittedName>
</protein>
<dbReference type="RefSeq" id="WP_224122042.1">
    <property type="nucleotide sequence ID" value="NZ_JAIQZJ010000002.1"/>
</dbReference>
<accession>A0ABS7U9K7</accession>